<name>A0A8S2A2G3_ARAAE</name>
<dbReference type="InterPro" id="IPR006564">
    <property type="entry name" value="Znf_PMZ"/>
</dbReference>
<dbReference type="PROSITE" id="PS50966">
    <property type="entry name" value="ZF_SWIM"/>
    <property type="match status" value="1"/>
</dbReference>
<dbReference type="InterPro" id="IPR018289">
    <property type="entry name" value="MULE_transposase_dom"/>
</dbReference>
<feature type="domain" description="SWIM-type" evidence="6">
    <location>
        <begin position="513"/>
        <end position="554"/>
    </location>
</feature>
<dbReference type="Pfam" id="PF10551">
    <property type="entry name" value="MULE"/>
    <property type="match status" value="1"/>
</dbReference>
<dbReference type="PANTHER" id="PTHR31973">
    <property type="entry name" value="POLYPROTEIN, PUTATIVE-RELATED"/>
    <property type="match status" value="1"/>
</dbReference>
<dbReference type="GO" id="GO:0008270">
    <property type="term" value="F:zinc ion binding"/>
    <property type="evidence" value="ECO:0007669"/>
    <property type="project" value="UniProtKB-KW"/>
</dbReference>
<accession>A0A8S2A2G3</accession>
<feature type="compositionally biased region" description="Low complexity" evidence="5">
    <location>
        <begin position="657"/>
        <end position="676"/>
    </location>
</feature>
<evidence type="ECO:0000256" key="5">
    <source>
        <dbReference type="SAM" id="MobiDB-lite"/>
    </source>
</evidence>
<dbReference type="Proteomes" id="UP000682877">
    <property type="component" value="Chromosome 4"/>
</dbReference>
<dbReference type="Pfam" id="PF04434">
    <property type="entry name" value="SWIM"/>
    <property type="match status" value="1"/>
</dbReference>
<keyword evidence="1" id="KW-0479">Metal-binding</keyword>
<dbReference type="AlphaFoldDB" id="A0A8S2A2G3"/>
<feature type="region of interest" description="Disordered" evidence="5">
    <location>
        <begin position="583"/>
        <end position="676"/>
    </location>
</feature>
<proteinExistence type="predicted"/>
<dbReference type="SMART" id="SM00575">
    <property type="entry name" value="ZnF_PMZ"/>
    <property type="match status" value="1"/>
</dbReference>
<evidence type="ECO:0000256" key="2">
    <source>
        <dbReference type="ARBA" id="ARBA00022771"/>
    </source>
</evidence>
<reference evidence="7" key="1">
    <citation type="submission" date="2021-01" db="EMBL/GenBank/DDBJ databases">
        <authorList>
            <person name="Bezrukov I."/>
        </authorList>
    </citation>
    <scope>NUCLEOTIDE SEQUENCE</scope>
</reference>
<sequence>MSLALHDPDLVGDVDPEAEDRDEFHMEELLKEWTDEPPIRHDVYPESDDEENADGSGRFDTHIRRGDGFLYHKQSFFSGVAFKEAVVDYALRTGCNIKQYRYDSDKIGFICVGCDGKKGGAKCEWKVYAAILKSDNMWKIRKFVDTHSCIPNGECEMFKVPHIARLFVDKIRDSPEFYMPAKIEEIIMEQWKISVTRNQCQSARKKALQWIEKEYDDQFARLRDYAAEIVESNKDSRVEVECLTSAEGKDMFNRFYVCFDSLRKTWKESCRPLIGIDGCFLKNKVKGQLLVALGRDANNRIYPIAWGVAKVENTINWVWFIKLLKEDFGLRDGEGFIMISDRQKGLIKAVELELPKIEHRMCVQHIYGNLKKIYGSKTRIKPLLWNLAWSYNEHEYKQHLEKIRCYDTKVYESVMKTNPRSWVRAFQKIGSFCEDVDNNSVESFNGSLNKAREKPFVAMLETIRRMAMVRIAKRSVESHTHTGVCTPYVTKFLAGEHKVASNAKVAPSTNGMYEVRHGGDLHRVDLKAYTCTCIKWQICGIPCEHAYGVILHKKLEPENFVCQWFRTAMWKKNYTDGLFPQRGPKFWPESNGPRVYVPEPPEGEEDKKMTKAEKKRKKGVNESPTKKQPKAKKRIMHCGVCGAADHNSRHHNKDKASISSSQPSQPEPSQGSLTQA</sequence>
<feature type="compositionally biased region" description="Basic residues" evidence="5">
    <location>
        <begin position="627"/>
        <end position="636"/>
    </location>
</feature>
<keyword evidence="3" id="KW-0862">Zinc</keyword>
<protein>
    <recommendedName>
        <fullName evidence="6">SWIM-type domain-containing protein</fullName>
    </recommendedName>
</protein>
<dbReference type="InterPro" id="IPR007527">
    <property type="entry name" value="Znf_SWIM"/>
</dbReference>
<dbReference type="PANTHER" id="PTHR31973:SF187">
    <property type="entry name" value="MUTATOR TRANSPOSASE MUDRA PROTEIN"/>
    <property type="match status" value="1"/>
</dbReference>
<feature type="compositionally biased region" description="Basic and acidic residues" evidence="5">
    <location>
        <begin position="35"/>
        <end position="44"/>
    </location>
</feature>
<evidence type="ECO:0000313" key="8">
    <source>
        <dbReference type="Proteomes" id="UP000682877"/>
    </source>
</evidence>
<dbReference type="EMBL" id="LR999454">
    <property type="protein sequence ID" value="CAE6020214.1"/>
    <property type="molecule type" value="Genomic_DNA"/>
</dbReference>
<organism evidence="7 8">
    <name type="scientific">Arabidopsis arenosa</name>
    <name type="common">Sand rock-cress</name>
    <name type="synonym">Cardaminopsis arenosa</name>
    <dbReference type="NCBI Taxonomy" id="38785"/>
    <lineage>
        <taxon>Eukaryota</taxon>
        <taxon>Viridiplantae</taxon>
        <taxon>Streptophyta</taxon>
        <taxon>Embryophyta</taxon>
        <taxon>Tracheophyta</taxon>
        <taxon>Spermatophyta</taxon>
        <taxon>Magnoliopsida</taxon>
        <taxon>eudicotyledons</taxon>
        <taxon>Gunneridae</taxon>
        <taxon>Pentapetalae</taxon>
        <taxon>rosids</taxon>
        <taxon>malvids</taxon>
        <taxon>Brassicales</taxon>
        <taxon>Brassicaceae</taxon>
        <taxon>Camelineae</taxon>
        <taxon>Arabidopsis</taxon>
    </lineage>
</organism>
<keyword evidence="2 4" id="KW-0863">Zinc-finger</keyword>
<evidence type="ECO:0000259" key="6">
    <source>
        <dbReference type="PROSITE" id="PS50966"/>
    </source>
</evidence>
<evidence type="ECO:0000256" key="3">
    <source>
        <dbReference type="ARBA" id="ARBA00022833"/>
    </source>
</evidence>
<evidence type="ECO:0000313" key="7">
    <source>
        <dbReference type="EMBL" id="CAE6020214.1"/>
    </source>
</evidence>
<keyword evidence="8" id="KW-1185">Reference proteome</keyword>
<evidence type="ECO:0000256" key="1">
    <source>
        <dbReference type="ARBA" id="ARBA00022723"/>
    </source>
</evidence>
<evidence type="ECO:0000256" key="4">
    <source>
        <dbReference type="PROSITE-ProRule" id="PRU00325"/>
    </source>
</evidence>
<feature type="region of interest" description="Disordered" evidence="5">
    <location>
        <begin position="35"/>
        <end position="57"/>
    </location>
</feature>
<gene>
    <name evidence="7" type="ORF">AARE701A_LOCUS10086</name>
</gene>